<dbReference type="GO" id="GO:0008168">
    <property type="term" value="F:methyltransferase activity"/>
    <property type="evidence" value="ECO:0007669"/>
    <property type="project" value="UniProtKB-KW"/>
</dbReference>
<evidence type="ECO:0000313" key="3">
    <source>
        <dbReference type="Proteomes" id="UP001592531"/>
    </source>
</evidence>
<dbReference type="Pfam" id="PF08241">
    <property type="entry name" value="Methyltransf_11"/>
    <property type="match status" value="1"/>
</dbReference>
<dbReference type="GO" id="GO:0032259">
    <property type="term" value="P:methylation"/>
    <property type="evidence" value="ECO:0007669"/>
    <property type="project" value="UniProtKB-KW"/>
</dbReference>
<evidence type="ECO:0000259" key="1">
    <source>
        <dbReference type="Pfam" id="PF08241"/>
    </source>
</evidence>
<feature type="domain" description="Methyltransferase type 11" evidence="1">
    <location>
        <begin position="47"/>
        <end position="135"/>
    </location>
</feature>
<sequence length="249" mass="26702">MTWDAYLDAFHRQHPGITEALLTRAHNAGTNPYQWLADAAPAQGQVLDLGCGNAPMRTALPTAARYLGVDRSPNELAAAQAGRAAPLLRADATSLPIAASSIDTVICSMALMLLTPLPRALTEIHRVLRPGGLLIATLPASGPLHPHDFLTVGALLLALRRPLRYPNDDALRTVPAVLEAAGLDLLIEERRRFTLPLTGPADAQLLLDSLYLPALTPAGHRRALRTLRSVAAAGIEFPIPLKRFTARAR</sequence>
<dbReference type="SUPFAM" id="SSF53335">
    <property type="entry name" value="S-adenosyl-L-methionine-dependent methyltransferases"/>
    <property type="match status" value="1"/>
</dbReference>
<proteinExistence type="predicted"/>
<name>A0ABV6VVC7_9ACTN</name>
<keyword evidence="2" id="KW-0808">Transferase</keyword>
<dbReference type="Gene3D" id="3.40.50.150">
    <property type="entry name" value="Vaccinia Virus protein VP39"/>
    <property type="match status" value="1"/>
</dbReference>
<dbReference type="Proteomes" id="UP001592531">
    <property type="component" value="Unassembled WGS sequence"/>
</dbReference>
<dbReference type="InterPro" id="IPR029063">
    <property type="entry name" value="SAM-dependent_MTases_sf"/>
</dbReference>
<dbReference type="InterPro" id="IPR027310">
    <property type="entry name" value="Profilin_CS"/>
</dbReference>
<dbReference type="PROSITE" id="PS00414">
    <property type="entry name" value="PROFILIN"/>
    <property type="match status" value="1"/>
</dbReference>
<comment type="caution">
    <text evidence="2">The sequence shown here is derived from an EMBL/GenBank/DDBJ whole genome shotgun (WGS) entry which is preliminary data.</text>
</comment>
<dbReference type="RefSeq" id="WP_380536041.1">
    <property type="nucleotide sequence ID" value="NZ_JBHFAB010000008.1"/>
</dbReference>
<dbReference type="InterPro" id="IPR050508">
    <property type="entry name" value="Methyltransf_Superfamily"/>
</dbReference>
<dbReference type="EMBL" id="JBHFAB010000008">
    <property type="protein sequence ID" value="MFC1417715.1"/>
    <property type="molecule type" value="Genomic_DNA"/>
</dbReference>
<organism evidence="2 3">
    <name type="scientific">Streptacidiphilus cavernicola</name>
    <dbReference type="NCBI Taxonomy" id="3342716"/>
    <lineage>
        <taxon>Bacteria</taxon>
        <taxon>Bacillati</taxon>
        <taxon>Actinomycetota</taxon>
        <taxon>Actinomycetes</taxon>
        <taxon>Kitasatosporales</taxon>
        <taxon>Streptomycetaceae</taxon>
        <taxon>Streptacidiphilus</taxon>
    </lineage>
</organism>
<protein>
    <submittedName>
        <fullName evidence="2">Class I SAM-dependent methyltransferase</fullName>
    </submittedName>
</protein>
<keyword evidence="3" id="KW-1185">Reference proteome</keyword>
<gene>
    <name evidence="2" type="ORF">ACEZDE_13810</name>
</gene>
<accession>A0ABV6VVC7</accession>
<dbReference type="PANTHER" id="PTHR42912:SF93">
    <property type="entry name" value="N6-ADENOSINE-METHYLTRANSFERASE TMT1A"/>
    <property type="match status" value="1"/>
</dbReference>
<evidence type="ECO:0000313" key="2">
    <source>
        <dbReference type="EMBL" id="MFC1417715.1"/>
    </source>
</evidence>
<reference evidence="2 3" key="1">
    <citation type="submission" date="2024-09" db="EMBL/GenBank/DDBJ databases">
        <authorList>
            <person name="Lee S.D."/>
        </authorList>
    </citation>
    <scope>NUCLEOTIDE SEQUENCE [LARGE SCALE GENOMIC DNA]</scope>
    <source>
        <strain evidence="2 3">N8-3</strain>
    </source>
</reference>
<dbReference type="PANTHER" id="PTHR42912">
    <property type="entry name" value="METHYLTRANSFERASE"/>
    <property type="match status" value="1"/>
</dbReference>
<keyword evidence="2" id="KW-0489">Methyltransferase</keyword>
<dbReference type="CDD" id="cd02440">
    <property type="entry name" value="AdoMet_MTases"/>
    <property type="match status" value="1"/>
</dbReference>
<dbReference type="InterPro" id="IPR013216">
    <property type="entry name" value="Methyltransf_11"/>
</dbReference>